<dbReference type="InterPro" id="IPR024283">
    <property type="entry name" value="TOC159_MAD"/>
</dbReference>
<keyword evidence="8" id="KW-0378">Hydrolase</keyword>
<dbReference type="InterPro" id="IPR005690">
    <property type="entry name" value="Toc86_159"/>
</dbReference>
<keyword evidence="9" id="KW-1002">Plastid outer membrane</keyword>
<dbReference type="InterPro" id="IPR006703">
    <property type="entry name" value="G_AIG1"/>
</dbReference>
<dbReference type="FunFam" id="3.40.50.300:FF:000413">
    <property type="entry name" value="Translocase of chloroplast 120, chloroplastic"/>
    <property type="match status" value="1"/>
</dbReference>
<dbReference type="GO" id="GO:0003924">
    <property type="term" value="F:GTPase activity"/>
    <property type="evidence" value="ECO:0007669"/>
    <property type="project" value="InterPro"/>
</dbReference>
<dbReference type="GO" id="GO:0005525">
    <property type="term" value="F:GTP binding"/>
    <property type="evidence" value="ECO:0007669"/>
    <property type="project" value="UniProtKB-KW"/>
</dbReference>
<dbReference type="EMBL" id="JAKUCV010004786">
    <property type="protein sequence ID" value="KAJ4834066.1"/>
    <property type="molecule type" value="Genomic_DNA"/>
</dbReference>
<evidence type="ECO:0000256" key="15">
    <source>
        <dbReference type="ARBA" id="ARBA00023766"/>
    </source>
</evidence>
<keyword evidence="5" id="KW-0812">Transmembrane</keyword>
<gene>
    <name evidence="19" type="ORF">Tsubulata_016264</name>
</gene>
<keyword evidence="12" id="KW-1133">Transmembrane helix</keyword>
<evidence type="ECO:0000256" key="10">
    <source>
        <dbReference type="ARBA" id="ARBA00022842"/>
    </source>
</evidence>
<evidence type="ECO:0000256" key="4">
    <source>
        <dbReference type="ARBA" id="ARBA00022640"/>
    </source>
</evidence>
<dbReference type="Proteomes" id="UP001141552">
    <property type="component" value="Unassembled WGS sequence"/>
</dbReference>
<comment type="caution">
    <text evidence="19">The sequence shown here is derived from an EMBL/GenBank/DDBJ whole genome shotgun (WGS) entry which is preliminary data.</text>
</comment>
<evidence type="ECO:0000256" key="6">
    <source>
        <dbReference type="ARBA" id="ARBA00022723"/>
    </source>
</evidence>
<evidence type="ECO:0000256" key="7">
    <source>
        <dbReference type="ARBA" id="ARBA00022741"/>
    </source>
</evidence>
<keyword evidence="14" id="KW-0472">Membrane</keyword>
<comment type="subcellular location">
    <subcellularLocation>
        <location evidence="15">Plastid</location>
        <location evidence="15">Chloroplast outer membrane</location>
        <topology evidence="15">Single-pass membrane protein</topology>
    </subcellularLocation>
</comment>
<keyword evidence="4" id="KW-0934">Plastid</keyword>
<reference evidence="19" key="2">
    <citation type="journal article" date="2023" name="Plants (Basel)">
        <title>Annotation of the Turnera subulata (Passifloraceae) Draft Genome Reveals the S-Locus Evolved after the Divergence of Turneroideae from Passifloroideae in a Stepwise Manner.</title>
        <authorList>
            <person name="Henning P.M."/>
            <person name="Roalson E.H."/>
            <person name="Mir W."/>
            <person name="McCubbin A.G."/>
            <person name="Shore J.S."/>
        </authorList>
    </citation>
    <scope>NUCLEOTIDE SEQUENCE</scope>
    <source>
        <strain evidence="19">F60SS</strain>
    </source>
</reference>
<dbReference type="GO" id="GO:0009707">
    <property type="term" value="C:chloroplast outer membrane"/>
    <property type="evidence" value="ECO:0007669"/>
    <property type="project" value="UniProtKB-SubCell"/>
</dbReference>
<keyword evidence="11" id="KW-0653">Protein transport</keyword>
<dbReference type="InterPro" id="IPR045058">
    <property type="entry name" value="GIMA/IAN/Toc"/>
</dbReference>
<evidence type="ECO:0000256" key="16">
    <source>
        <dbReference type="ARBA" id="ARBA00023775"/>
    </source>
</evidence>
<feature type="compositionally biased region" description="Low complexity" evidence="17">
    <location>
        <begin position="330"/>
        <end position="340"/>
    </location>
</feature>
<feature type="compositionally biased region" description="Polar residues" evidence="17">
    <location>
        <begin position="116"/>
        <end position="129"/>
    </location>
</feature>
<dbReference type="PANTHER" id="PTHR10903:SF127">
    <property type="entry name" value="TRANSLOCASE OF CHLOROPLAST 159, CHLOROPLASTIC-LIKE"/>
    <property type="match status" value="1"/>
</dbReference>
<feature type="domain" description="AIG1-type G" evidence="18">
    <location>
        <begin position="671"/>
        <end position="903"/>
    </location>
</feature>
<evidence type="ECO:0000256" key="17">
    <source>
        <dbReference type="SAM" id="MobiDB-lite"/>
    </source>
</evidence>
<keyword evidence="20" id="KW-1185">Reference proteome</keyword>
<keyword evidence="7" id="KW-0547">Nucleotide-binding</keyword>
<keyword evidence="10" id="KW-0460">Magnesium</keyword>
<feature type="region of interest" description="Disordered" evidence="17">
    <location>
        <begin position="1009"/>
        <end position="1035"/>
    </location>
</feature>
<keyword evidence="2" id="KW-0813">Transport</keyword>
<evidence type="ECO:0000256" key="2">
    <source>
        <dbReference type="ARBA" id="ARBA00022448"/>
    </source>
</evidence>
<evidence type="ECO:0000256" key="14">
    <source>
        <dbReference type="ARBA" id="ARBA00023136"/>
    </source>
</evidence>
<proteinExistence type="inferred from homology"/>
<comment type="similarity">
    <text evidence="16">Belongs to the TRAFAC class TrmE-Era-EngA-EngB-Septin-like GTPase superfamily. AIG1/Toc34/Toc159-like paraseptin GTPase family. TOC159 subfamily.</text>
</comment>
<evidence type="ECO:0000256" key="13">
    <source>
        <dbReference type="ARBA" id="ARBA00023134"/>
    </source>
</evidence>
<keyword evidence="13" id="KW-0342">GTP-binding</keyword>
<feature type="compositionally biased region" description="Polar residues" evidence="17">
    <location>
        <begin position="49"/>
        <end position="59"/>
    </location>
</feature>
<dbReference type="GO" id="GO:0046872">
    <property type="term" value="F:metal ion binding"/>
    <property type="evidence" value="ECO:0007669"/>
    <property type="project" value="UniProtKB-KW"/>
</dbReference>
<accession>A0A9Q0FPG3</accession>
<dbReference type="GO" id="GO:0045036">
    <property type="term" value="P:protein targeting to chloroplast"/>
    <property type="evidence" value="ECO:0007669"/>
    <property type="project" value="InterPro"/>
</dbReference>
<dbReference type="NCBIfam" id="TIGR00993">
    <property type="entry name" value="3a0901s04IAP86"/>
    <property type="match status" value="1"/>
</dbReference>
<evidence type="ECO:0000256" key="8">
    <source>
        <dbReference type="ARBA" id="ARBA00022801"/>
    </source>
</evidence>
<evidence type="ECO:0000313" key="19">
    <source>
        <dbReference type="EMBL" id="KAJ4834066.1"/>
    </source>
</evidence>
<evidence type="ECO:0000256" key="12">
    <source>
        <dbReference type="ARBA" id="ARBA00022989"/>
    </source>
</evidence>
<dbReference type="SUPFAM" id="SSF52540">
    <property type="entry name" value="P-loop containing nucleoside triphosphate hydrolases"/>
    <property type="match status" value="1"/>
</dbReference>
<sequence>MATSISTTTERKPSLFISVPPPSTGFLPIRAPLTVDDDSSDFQSDGYITDNSDSGNTTSADDESARFASGEEDFETASENDLIVGDPDEEKVGGGGSDDKYWSSRPFARDPDEGSLENSSVVGSENGLSSDGYGDAMELDVGGSNLVRPIAQLSMDDGEFDELVGDVSEEESYGLSGVIEYSGFEGQERADSAPRVKVLSGGEEEDELSVGSSSAVSDLVSSGAEDNEGGAVVPRIPISGYLSVDMEVEDELVAGERGVLIKSLLVGEKDVRGGNLELEEGVRELQLVDLSREDTELNYEDVTYQSVALEKATNGVEGDELSEGEGGLKVESAVETTETSTGDRFEDTRQRFSDSPGVRNEAKHDLEEVKGLKILLSAEDIDNLLSGGSSTTEHTVNELFPSSASDPELDVFHDLTQDIDGHIVTNFIEEVDTVEEHKEKELFNFSELSADSLGVKNESKHDSEQVKGSKILLSAEDVDNLLSGGSSTTEHTMSELVPSPASDPELDVFHDLAQDIDGQTVTNFIEKVGTTLEHIEKKLFDLAEVSDLFASSARLNGRGDAIKFSDGSSTISFEGRAHSHQVFKAPEMVEDQMEDNLSEQEKKMVEKMQQIRVKFLRLVHRLGLSPEDSVVARVLHRLVSLTGGIANQVHSLETAKSVAMQLEAEGKIDLEFSLNILVIGKTGVGKSATINSILGEKNMPISAFEPATKAVKVIVGEIDGVMLRIIDTPGLRSAVKEGVTNRKILASIKKYAKKFPPDVVLYVDRLDNYGKDLTDLPLLKSLTETLTKSVWQNGIIVLTHAASPPPDGFFASPLTFEMFVSERSRVVQLAISKAVRDPLLMHPGMMHPVCLVENHSLCRKNEKGESVLPNGQSWRSQLLLLCYALKILSEANVVLEPQVPSGKKRIGFSSMPLTHLVSTLLQSRSHPKLTTALGGDDVDSDIELMDLLDSNEDEDEYDQLPPFKPLTKSEVDKLSKEQKKDYFEEYDYRVQLLQKKQLREEVQRLKEMKTRSKDNRNENGFMGDEGKQENEGPETMPATLPDLDLPLSFASESPSYRYRNLEAVSQYLVRPVLDPQCWDGDYGYDGVSLERALAIANRFPGVFAVQLKKDKKEFTIHLDSSIYAKHGENGSTMAGFDIQALGSKLVYILRGETKLKNFEINKTSAGLSVALLGEEVATGLKIEDEIAVGKSLALVGKAGAMTSGGDTAYGANFEVRLKSMDFPVDQNQSTFGLSLIKWKGNCGVMTNLQSQFSIGRNSKMAVSLGMNSRRSGQISIKISSSELQMVLISIVPVVTSILGSFYHGCTTGNQK</sequence>
<dbReference type="Gene3D" id="3.40.50.300">
    <property type="entry name" value="P-loop containing nucleotide triphosphate hydrolases"/>
    <property type="match status" value="1"/>
</dbReference>
<evidence type="ECO:0000259" key="18">
    <source>
        <dbReference type="PROSITE" id="PS51720"/>
    </source>
</evidence>
<dbReference type="GO" id="GO:0015031">
    <property type="term" value="P:protein transport"/>
    <property type="evidence" value="ECO:0007669"/>
    <property type="project" value="UniProtKB-KW"/>
</dbReference>
<comment type="cofactor">
    <cofactor evidence="1">
        <name>Mg(2+)</name>
        <dbReference type="ChEBI" id="CHEBI:18420"/>
    </cofactor>
</comment>
<feature type="compositionally biased region" description="Basic and acidic residues" evidence="17">
    <location>
        <begin position="97"/>
        <end position="112"/>
    </location>
</feature>
<dbReference type="PROSITE" id="PS51720">
    <property type="entry name" value="G_AIG1"/>
    <property type="match status" value="1"/>
</dbReference>
<keyword evidence="6" id="KW-0479">Metal-binding</keyword>
<organism evidence="19 20">
    <name type="scientific">Turnera subulata</name>
    <dbReference type="NCBI Taxonomy" id="218843"/>
    <lineage>
        <taxon>Eukaryota</taxon>
        <taxon>Viridiplantae</taxon>
        <taxon>Streptophyta</taxon>
        <taxon>Embryophyta</taxon>
        <taxon>Tracheophyta</taxon>
        <taxon>Spermatophyta</taxon>
        <taxon>Magnoliopsida</taxon>
        <taxon>eudicotyledons</taxon>
        <taxon>Gunneridae</taxon>
        <taxon>Pentapetalae</taxon>
        <taxon>rosids</taxon>
        <taxon>fabids</taxon>
        <taxon>Malpighiales</taxon>
        <taxon>Passifloraceae</taxon>
        <taxon>Turnera</taxon>
    </lineage>
</organism>
<reference evidence="19" key="1">
    <citation type="submission" date="2022-02" db="EMBL/GenBank/DDBJ databases">
        <authorList>
            <person name="Henning P.M."/>
            <person name="McCubbin A.G."/>
            <person name="Shore J.S."/>
        </authorList>
    </citation>
    <scope>NUCLEOTIDE SEQUENCE</scope>
    <source>
        <strain evidence="19">F60SS</strain>
        <tissue evidence="19">Leaves</tissue>
    </source>
</reference>
<dbReference type="OrthoDB" id="8954335at2759"/>
<evidence type="ECO:0000256" key="1">
    <source>
        <dbReference type="ARBA" id="ARBA00001946"/>
    </source>
</evidence>
<keyword evidence="3" id="KW-0150">Chloroplast</keyword>
<dbReference type="InterPro" id="IPR027417">
    <property type="entry name" value="P-loop_NTPase"/>
</dbReference>
<evidence type="ECO:0000313" key="20">
    <source>
        <dbReference type="Proteomes" id="UP001141552"/>
    </source>
</evidence>
<evidence type="ECO:0000256" key="5">
    <source>
        <dbReference type="ARBA" id="ARBA00022692"/>
    </source>
</evidence>
<feature type="region of interest" description="Disordered" evidence="17">
    <location>
        <begin position="482"/>
        <end position="501"/>
    </location>
</feature>
<evidence type="ECO:0000256" key="3">
    <source>
        <dbReference type="ARBA" id="ARBA00022528"/>
    </source>
</evidence>
<dbReference type="PANTHER" id="PTHR10903">
    <property type="entry name" value="GTPASE, IMAP FAMILY MEMBER-RELATED"/>
    <property type="match status" value="1"/>
</dbReference>
<feature type="region of interest" description="Disordered" evidence="17">
    <location>
        <begin position="1"/>
        <end position="134"/>
    </location>
</feature>
<dbReference type="Pfam" id="PF04548">
    <property type="entry name" value="AIG1"/>
    <property type="match status" value="1"/>
</dbReference>
<feature type="region of interest" description="Disordered" evidence="17">
    <location>
        <begin position="315"/>
        <end position="343"/>
    </location>
</feature>
<dbReference type="Pfam" id="PF11886">
    <property type="entry name" value="TOC159_MAD"/>
    <property type="match status" value="1"/>
</dbReference>
<evidence type="ECO:0000256" key="11">
    <source>
        <dbReference type="ARBA" id="ARBA00022927"/>
    </source>
</evidence>
<evidence type="ECO:0000256" key="9">
    <source>
        <dbReference type="ARBA" id="ARBA00022805"/>
    </source>
</evidence>
<protein>
    <recommendedName>
        <fullName evidence="18">AIG1-type G domain-containing protein</fullName>
    </recommendedName>
</protein>
<name>A0A9Q0FPG3_9ROSI</name>